<evidence type="ECO:0000256" key="10">
    <source>
        <dbReference type="ARBA" id="ARBA00022918"/>
    </source>
</evidence>
<keyword evidence="10" id="KW-0695">RNA-directed DNA polymerase</keyword>
<dbReference type="InterPro" id="IPR012337">
    <property type="entry name" value="RNaseH-like_sf"/>
</dbReference>
<dbReference type="InterPro" id="IPR000477">
    <property type="entry name" value="RT_dom"/>
</dbReference>
<evidence type="ECO:0000256" key="14">
    <source>
        <dbReference type="ARBA" id="ARBA00039658"/>
    </source>
</evidence>
<dbReference type="InterPro" id="IPR043502">
    <property type="entry name" value="DNA/RNA_pol_sf"/>
</dbReference>
<dbReference type="SUPFAM" id="SSF54160">
    <property type="entry name" value="Chromo domain-like"/>
    <property type="match status" value="1"/>
</dbReference>
<evidence type="ECO:0000259" key="16">
    <source>
        <dbReference type="PROSITE" id="PS50011"/>
    </source>
</evidence>
<evidence type="ECO:0000256" key="3">
    <source>
        <dbReference type="ARBA" id="ARBA00012180"/>
    </source>
</evidence>
<dbReference type="GO" id="GO:0003964">
    <property type="term" value="F:RNA-directed DNA polymerase activity"/>
    <property type="evidence" value="ECO:0007669"/>
    <property type="project" value="UniProtKB-KW"/>
</dbReference>
<name>A0AAE0V115_9TELE</name>
<dbReference type="GO" id="GO:0005634">
    <property type="term" value="C:nucleus"/>
    <property type="evidence" value="ECO:0007669"/>
    <property type="project" value="UniProtKB-SubCell"/>
</dbReference>
<dbReference type="Gene3D" id="3.30.70.270">
    <property type="match status" value="2"/>
</dbReference>
<dbReference type="Pfam" id="PF00078">
    <property type="entry name" value="RVT_1"/>
    <property type="match status" value="1"/>
</dbReference>
<dbReference type="InterPro" id="IPR001245">
    <property type="entry name" value="Ser-Thr/Tyr_kinase_cat_dom"/>
</dbReference>
<evidence type="ECO:0000256" key="11">
    <source>
        <dbReference type="ARBA" id="ARBA00022932"/>
    </source>
</evidence>
<dbReference type="CDD" id="cd01647">
    <property type="entry name" value="RT_LTR"/>
    <property type="match status" value="1"/>
</dbReference>
<dbReference type="Pfam" id="PF00619">
    <property type="entry name" value="CARD"/>
    <property type="match status" value="1"/>
</dbReference>
<dbReference type="SUPFAM" id="SSF56672">
    <property type="entry name" value="DNA/RNA polymerases"/>
    <property type="match status" value="1"/>
</dbReference>
<keyword evidence="11" id="KW-0239">DNA-directed DNA polymerase</keyword>
<dbReference type="Pfam" id="PF00665">
    <property type="entry name" value="rve"/>
    <property type="match status" value="1"/>
</dbReference>
<sequence>MAAVLEEVDEAELINVALVRSSAGACLRGHLRTSARAVTLKLLNTDSCLSQMQEALAQGGVCVKRVLLPVGVYRSRFLTGLLWDWMPEGSLHSLLYETNLYPDLPLALRLRILLDVAEGLNILHAISLPHAALKTTNVLLDHQYRAKLCDWGCETLVDVRTRAPCFRDLAFLAPEVLLGNVPGVKSDVYSFGVLMWETLNRRPPYEGFDQLQNLVMCAQEGPWPGMTRNLLPLETPQSHALTQLMTRCWSVDPKQRPLAEECVLELRKVLETLDPGAECRAVHLIQTCKERALLSCKHTAAWALSIELNNLEGYGGCTGPKYLKSKTMAVTVPFSYKHNAQTRRSDEQSPRGSPPSPALAQASPMTRCCSGQRDVSSSFSHSAVRRCAGAWDVKQTRPSPPPNTPCGSPTSPTHTPLHPATQRTPSDTSSSCSSPAPEPMQTDQYRLSGYACTVEKMTTSSKPAQPVLHAQRFFFVARKDGGLRPCIHYRVLNSQMVKFAHPLPLVPAALEELHGAQIFSKLDLRSAYNLIRIRRGDEWKTAFITPSGHYEYLVMPYGLSNALSVFQSFMNEIFRDMLHRFVVVYIDDILIYSPNLSDHVDHVKQVLHRLRYYHFYLKLEKWEFHQSTTQFLGYIISPEGIQMDCAKVEAIKSWPQPGTVKDLQHFLGFANFYRRFISRYSDLTAPLTSRLCKKPKNVSCTSGTIEAFWKLKAAFCTAPTLIHADPTRPFVVEVDASALGKLSLVEQNHDIGNCELFFTRFNFCVTYRPVNKNTKADALSRIHSSDPMPEEPEPILPPDLFVCPITWSLDDDIGAATEEEPAPPGGPDGKVYAPTSLRLSLLDSLHASLGSGHPGRQRTLSLLKERYWWPNMAEYVACFVRGCSVCAMVSTLRHLPEGKLVPLPISHRHWSHLVINFATDLPVSNGFTTILVTVDCFSKACKLIPLKGLPTALETVKALFSNVFRHFGIPEDLVSDRGPQFISRVWRGFFKLLGVSVSLSSGYRAQTNGQTERKIQEIERYLRAYCHDHQHNWSQYLPWAEYVQNSLRQESTKLTPFQCILGYQPPLVPWSAELSERAGRRQKVQVDVRRRDAPLYHPGDKVWLSTRDIRLRLPCKMLSPRYIGPFTILRQINDVTYELQLPQPEIPSPPEIKTDDTIYQVREVVNSRRCGGRLQYLVDWEGYGPEERSWVDRDDILDPSLLVEFHQRHPGHPAPRGRGCPRRRSRASGDACGGGAMFPVSSGWTCCRLLQERREAIVQFMTEGRLNNLLDVLRAKRAVTREDYEFIMAAMTLSARTRCLLDTCACLGEKVAVLVATTLGLVSMETTQGHARSRTSPKGQAG</sequence>
<dbReference type="Gene3D" id="2.40.50.40">
    <property type="match status" value="1"/>
</dbReference>
<keyword evidence="5" id="KW-0479">Metal-binding</keyword>
<dbReference type="InterPro" id="IPR041588">
    <property type="entry name" value="Integrase_H2C2"/>
</dbReference>
<keyword evidence="7" id="KW-0378">Hydrolase</keyword>
<dbReference type="Pfam" id="PF17921">
    <property type="entry name" value="Integrase_H2C2"/>
    <property type="match status" value="1"/>
</dbReference>
<dbReference type="GO" id="GO:0005524">
    <property type="term" value="F:ATP binding"/>
    <property type="evidence" value="ECO:0007669"/>
    <property type="project" value="InterPro"/>
</dbReference>
<proteinExistence type="inferred from homology"/>
<dbReference type="InterPro" id="IPR043128">
    <property type="entry name" value="Rev_trsase/Diguanyl_cyclase"/>
</dbReference>
<evidence type="ECO:0000256" key="4">
    <source>
        <dbReference type="ARBA" id="ARBA00022670"/>
    </source>
</evidence>
<keyword evidence="4" id="KW-0645">Protease</keyword>
<dbReference type="SUPFAM" id="SSF56112">
    <property type="entry name" value="Protein kinase-like (PK-like)"/>
    <property type="match status" value="1"/>
</dbReference>
<dbReference type="InterPro" id="IPR000719">
    <property type="entry name" value="Prot_kinase_dom"/>
</dbReference>
<dbReference type="InterPro" id="IPR036397">
    <property type="entry name" value="RNaseH_sf"/>
</dbReference>
<dbReference type="InterPro" id="IPR001584">
    <property type="entry name" value="Integrase_cat-core"/>
</dbReference>
<dbReference type="GO" id="GO:0006310">
    <property type="term" value="P:DNA recombination"/>
    <property type="evidence" value="ECO:0007669"/>
    <property type="project" value="UniProtKB-KW"/>
</dbReference>
<dbReference type="Gene3D" id="1.10.510.10">
    <property type="entry name" value="Transferase(Phosphotransferase) domain 1"/>
    <property type="match status" value="1"/>
</dbReference>
<keyword evidence="8" id="KW-0460">Magnesium</keyword>
<dbReference type="InterPro" id="IPR056924">
    <property type="entry name" value="SH3_Tf2-1"/>
</dbReference>
<dbReference type="Gene3D" id="1.10.340.70">
    <property type="match status" value="1"/>
</dbReference>
<feature type="region of interest" description="Disordered" evidence="15">
    <location>
        <begin position="339"/>
        <end position="373"/>
    </location>
</feature>
<feature type="domain" description="Integrase catalytic" evidence="20">
    <location>
        <begin position="900"/>
        <end position="1064"/>
    </location>
</feature>
<dbReference type="PANTHER" id="PTHR37984:SF5">
    <property type="entry name" value="PROTEIN NYNRIN-LIKE"/>
    <property type="match status" value="1"/>
</dbReference>
<reference evidence="21" key="1">
    <citation type="submission" date="2023-06" db="EMBL/GenBank/DDBJ databases">
        <title>Male Hemibagrus guttatus genome.</title>
        <authorList>
            <person name="Bian C."/>
        </authorList>
    </citation>
    <scope>NUCLEOTIDE SEQUENCE</scope>
    <source>
        <strain evidence="21">Male_cb2023</strain>
        <tissue evidence="21">Muscle</tissue>
    </source>
</reference>
<evidence type="ECO:0000259" key="18">
    <source>
        <dbReference type="PROSITE" id="PS50209"/>
    </source>
</evidence>
<dbReference type="GO" id="GO:0003677">
    <property type="term" value="F:DNA binding"/>
    <property type="evidence" value="ECO:0007669"/>
    <property type="project" value="UniProtKB-KW"/>
</dbReference>
<comment type="similarity">
    <text evidence="2">Belongs to the beta type-B retroviral polymerase family. HERV class-II K(HML-2) pol subfamily.</text>
</comment>
<evidence type="ECO:0000256" key="2">
    <source>
        <dbReference type="ARBA" id="ARBA00010879"/>
    </source>
</evidence>
<evidence type="ECO:0000256" key="1">
    <source>
        <dbReference type="ARBA" id="ARBA00004123"/>
    </source>
</evidence>
<dbReference type="Pfam" id="PF24626">
    <property type="entry name" value="SH3_Tf2-1"/>
    <property type="match status" value="1"/>
</dbReference>
<keyword evidence="6" id="KW-0064">Aspartyl protease</keyword>
<evidence type="ECO:0000313" key="22">
    <source>
        <dbReference type="Proteomes" id="UP001274896"/>
    </source>
</evidence>
<keyword evidence="12" id="KW-0238">DNA-binding</keyword>
<dbReference type="GO" id="GO:0006508">
    <property type="term" value="P:proteolysis"/>
    <property type="evidence" value="ECO:0007669"/>
    <property type="project" value="UniProtKB-KW"/>
</dbReference>
<evidence type="ECO:0000259" key="17">
    <source>
        <dbReference type="PROSITE" id="PS50013"/>
    </source>
</evidence>
<dbReference type="GO" id="GO:0043123">
    <property type="term" value="P:positive regulation of canonical NF-kappaB signal transduction"/>
    <property type="evidence" value="ECO:0007669"/>
    <property type="project" value="UniProtKB-ARBA"/>
</dbReference>
<evidence type="ECO:0000259" key="20">
    <source>
        <dbReference type="PROSITE" id="PS50994"/>
    </source>
</evidence>
<dbReference type="PANTHER" id="PTHR37984">
    <property type="entry name" value="PROTEIN CBG26694"/>
    <property type="match status" value="1"/>
</dbReference>
<protein>
    <recommendedName>
        <fullName evidence="14">Gypsy retrotransposon integrase-like protein 1</fullName>
        <ecNumber evidence="3">3.1.26.4</ecNumber>
    </recommendedName>
</protein>
<dbReference type="Proteomes" id="UP001274896">
    <property type="component" value="Unassembled WGS sequence"/>
</dbReference>
<dbReference type="Gene3D" id="3.30.420.10">
    <property type="entry name" value="Ribonuclease H-like superfamily/Ribonuclease H"/>
    <property type="match status" value="1"/>
</dbReference>
<feature type="region of interest" description="Disordered" evidence="15">
    <location>
        <begin position="391"/>
        <end position="444"/>
    </location>
</feature>
<dbReference type="InterPro" id="IPR000953">
    <property type="entry name" value="Chromo/chromo_shadow_dom"/>
</dbReference>
<evidence type="ECO:0000256" key="9">
    <source>
        <dbReference type="ARBA" id="ARBA00022908"/>
    </source>
</evidence>
<feature type="domain" description="Reverse transcriptase" evidence="19">
    <location>
        <begin position="457"/>
        <end position="636"/>
    </location>
</feature>
<dbReference type="GO" id="GO:0046872">
    <property type="term" value="F:metal ion binding"/>
    <property type="evidence" value="ECO:0007669"/>
    <property type="project" value="UniProtKB-KW"/>
</dbReference>
<keyword evidence="13" id="KW-0233">DNA recombination</keyword>
<evidence type="ECO:0000256" key="12">
    <source>
        <dbReference type="ARBA" id="ARBA00023125"/>
    </source>
</evidence>
<feature type="compositionally biased region" description="Low complexity" evidence="15">
    <location>
        <begin position="405"/>
        <end position="435"/>
    </location>
</feature>
<accession>A0AAE0V115</accession>
<dbReference type="PROSITE" id="PS50878">
    <property type="entry name" value="RT_POL"/>
    <property type="match status" value="1"/>
</dbReference>
<evidence type="ECO:0000256" key="13">
    <source>
        <dbReference type="ARBA" id="ARBA00023172"/>
    </source>
</evidence>
<feature type="domain" description="Chromo" evidence="17">
    <location>
        <begin position="1159"/>
        <end position="1217"/>
    </location>
</feature>
<comment type="caution">
    <text evidence="21">The sequence shown here is derived from an EMBL/GenBank/DDBJ whole genome shotgun (WGS) entry which is preliminary data.</text>
</comment>
<dbReference type="GO" id="GO:0015074">
    <property type="term" value="P:DNA integration"/>
    <property type="evidence" value="ECO:0007669"/>
    <property type="project" value="UniProtKB-KW"/>
</dbReference>
<evidence type="ECO:0000256" key="6">
    <source>
        <dbReference type="ARBA" id="ARBA00022750"/>
    </source>
</evidence>
<dbReference type="SMART" id="SM00298">
    <property type="entry name" value="CHROMO"/>
    <property type="match status" value="1"/>
</dbReference>
<keyword evidence="9" id="KW-0229">DNA integration</keyword>
<dbReference type="GO" id="GO:0042981">
    <property type="term" value="P:regulation of apoptotic process"/>
    <property type="evidence" value="ECO:0007669"/>
    <property type="project" value="InterPro"/>
</dbReference>
<evidence type="ECO:0000313" key="21">
    <source>
        <dbReference type="EMBL" id="KAK3533298.1"/>
    </source>
</evidence>
<dbReference type="InterPro" id="IPR001315">
    <property type="entry name" value="CARD"/>
</dbReference>
<dbReference type="InterPro" id="IPR050951">
    <property type="entry name" value="Retrovirus_Pol_polyprotein"/>
</dbReference>
<keyword evidence="22" id="KW-1185">Reference proteome</keyword>
<evidence type="ECO:0000256" key="8">
    <source>
        <dbReference type="ARBA" id="ARBA00022842"/>
    </source>
</evidence>
<dbReference type="PROSITE" id="PS50011">
    <property type="entry name" value="PROTEIN_KINASE_DOM"/>
    <property type="match status" value="1"/>
</dbReference>
<dbReference type="GO" id="GO:0004672">
    <property type="term" value="F:protein kinase activity"/>
    <property type="evidence" value="ECO:0007669"/>
    <property type="project" value="InterPro"/>
</dbReference>
<dbReference type="GO" id="GO:0004190">
    <property type="term" value="F:aspartic-type endopeptidase activity"/>
    <property type="evidence" value="ECO:0007669"/>
    <property type="project" value="UniProtKB-KW"/>
</dbReference>
<keyword evidence="11" id="KW-0548">Nucleotidyltransferase</keyword>
<dbReference type="GO" id="GO:0004523">
    <property type="term" value="F:RNA-DNA hybrid ribonuclease activity"/>
    <property type="evidence" value="ECO:0007669"/>
    <property type="project" value="UniProtKB-EC"/>
</dbReference>
<dbReference type="EC" id="3.1.26.4" evidence="3"/>
<dbReference type="Gene3D" id="3.10.10.10">
    <property type="entry name" value="HIV Type 1 Reverse Transcriptase, subunit A, domain 1"/>
    <property type="match status" value="1"/>
</dbReference>
<organism evidence="21 22">
    <name type="scientific">Hemibagrus guttatus</name>
    <dbReference type="NCBI Taxonomy" id="175788"/>
    <lineage>
        <taxon>Eukaryota</taxon>
        <taxon>Metazoa</taxon>
        <taxon>Chordata</taxon>
        <taxon>Craniata</taxon>
        <taxon>Vertebrata</taxon>
        <taxon>Euteleostomi</taxon>
        <taxon>Actinopterygii</taxon>
        <taxon>Neopterygii</taxon>
        <taxon>Teleostei</taxon>
        <taxon>Ostariophysi</taxon>
        <taxon>Siluriformes</taxon>
        <taxon>Bagridae</taxon>
        <taxon>Hemibagrus</taxon>
    </lineage>
</organism>
<dbReference type="EMBL" id="JAUCMX010000010">
    <property type="protein sequence ID" value="KAK3533298.1"/>
    <property type="molecule type" value="Genomic_DNA"/>
</dbReference>
<evidence type="ECO:0000259" key="19">
    <source>
        <dbReference type="PROSITE" id="PS50878"/>
    </source>
</evidence>
<dbReference type="PROSITE" id="PS50209">
    <property type="entry name" value="CARD"/>
    <property type="match status" value="1"/>
</dbReference>
<dbReference type="InterPro" id="IPR011029">
    <property type="entry name" value="DEATH-like_dom_sf"/>
</dbReference>
<dbReference type="SUPFAM" id="SSF47986">
    <property type="entry name" value="DEATH domain"/>
    <property type="match status" value="1"/>
</dbReference>
<comment type="subcellular location">
    <subcellularLocation>
        <location evidence="1">Nucleus</location>
    </subcellularLocation>
</comment>
<dbReference type="FunFam" id="3.30.70.270:FF:000020">
    <property type="entry name" value="Transposon Tf2-6 polyprotein-like Protein"/>
    <property type="match status" value="1"/>
</dbReference>
<dbReference type="InterPro" id="IPR016197">
    <property type="entry name" value="Chromo-like_dom_sf"/>
</dbReference>
<dbReference type="Pfam" id="PF07714">
    <property type="entry name" value="PK_Tyr_Ser-Thr"/>
    <property type="match status" value="1"/>
</dbReference>
<evidence type="ECO:0000256" key="15">
    <source>
        <dbReference type="SAM" id="MobiDB-lite"/>
    </source>
</evidence>
<feature type="domain" description="CARD" evidence="18">
    <location>
        <begin position="1248"/>
        <end position="1319"/>
    </location>
</feature>
<gene>
    <name evidence="21" type="ORF">QTP70_015699</name>
</gene>
<evidence type="ECO:0000256" key="7">
    <source>
        <dbReference type="ARBA" id="ARBA00022801"/>
    </source>
</evidence>
<dbReference type="Pfam" id="PF00385">
    <property type="entry name" value="Chromo"/>
    <property type="match status" value="1"/>
</dbReference>
<dbReference type="InterPro" id="IPR023780">
    <property type="entry name" value="Chromo_domain"/>
</dbReference>
<dbReference type="SUPFAM" id="SSF53098">
    <property type="entry name" value="Ribonuclease H-like"/>
    <property type="match status" value="1"/>
</dbReference>
<dbReference type="PROSITE" id="PS50013">
    <property type="entry name" value="CHROMO_2"/>
    <property type="match status" value="1"/>
</dbReference>
<evidence type="ECO:0000256" key="5">
    <source>
        <dbReference type="ARBA" id="ARBA00022723"/>
    </source>
</evidence>
<dbReference type="Gene3D" id="1.10.533.10">
    <property type="entry name" value="Death Domain, Fas"/>
    <property type="match status" value="1"/>
</dbReference>
<dbReference type="GO" id="GO:0003887">
    <property type="term" value="F:DNA-directed DNA polymerase activity"/>
    <property type="evidence" value="ECO:0007669"/>
    <property type="project" value="UniProtKB-KW"/>
</dbReference>
<keyword evidence="11" id="KW-0808">Transferase</keyword>
<feature type="domain" description="Protein kinase" evidence="16">
    <location>
        <begin position="1"/>
        <end position="270"/>
    </location>
</feature>
<dbReference type="GO" id="GO:0031349">
    <property type="term" value="P:positive regulation of defense response"/>
    <property type="evidence" value="ECO:0007669"/>
    <property type="project" value="UniProtKB-ARBA"/>
</dbReference>
<dbReference type="InterPro" id="IPR011009">
    <property type="entry name" value="Kinase-like_dom_sf"/>
</dbReference>
<dbReference type="PROSITE" id="PS50994">
    <property type="entry name" value="INTEGRASE"/>
    <property type="match status" value="1"/>
</dbReference>